<protein>
    <recommendedName>
        <fullName evidence="3">Diacylglycerol glucosyltransferase N-terminal domain-containing protein</fullName>
    </recommendedName>
</protein>
<evidence type="ECO:0000313" key="1">
    <source>
        <dbReference type="EMBL" id="PIS23293.1"/>
    </source>
</evidence>
<gene>
    <name evidence="1" type="ORF">COT49_00385</name>
</gene>
<sequence length="344" mass="38979">MKKIAVLTGTGGQGHFSVATALESWIKIWGHSAQVFDVIPKVNGDLYKILTKSPKSYRSLFNLTDRMPVANLYIEAATHGLEKRLGKLKCNLESFDLVISTHPFIHPVCHAKTMMVLLDPVLHMAYMAKPRADKYLAFWPNDLSKVQKMGVKKSDIFLSGPLARPAFYFNPKTNTENIILVTAGGGWIHKTDKYIKIMSETFKDTPYTFVFVCGKNTKFYEKKSKEFKNRRNLRFLSWLNEQEMADWVAKSRCVLAFSVAQMSVEAGLLGKPIFIADYIMGQEDGYIKALTNKKIAKLLCGKPAEKIDLLKTFLLEANPIKEISLTSWKNELNLVPEKIKGYII</sequence>
<dbReference type="Gene3D" id="3.40.50.2000">
    <property type="entry name" value="Glycogen Phosphorylase B"/>
    <property type="match status" value="1"/>
</dbReference>
<organism evidence="1 2">
    <name type="scientific">candidate division WWE3 bacterium CG08_land_8_20_14_0_20_40_13</name>
    <dbReference type="NCBI Taxonomy" id="1975084"/>
    <lineage>
        <taxon>Bacteria</taxon>
        <taxon>Katanobacteria</taxon>
    </lineage>
</organism>
<dbReference type="PANTHER" id="PTHR43025:SF3">
    <property type="entry name" value="MONOGALACTOSYLDIACYLGLYCEROL SYNTHASE 1, CHLOROPLASTIC"/>
    <property type="match status" value="1"/>
</dbReference>
<dbReference type="SUPFAM" id="SSF53756">
    <property type="entry name" value="UDP-Glycosyltransferase/glycogen phosphorylase"/>
    <property type="match status" value="1"/>
</dbReference>
<dbReference type="PANTHER" id="PTHR43025">
    <property type="entry name" value="MONOGALACTOSYLDIACYLGLYCEROL SYNTHASE"/>
    <property type="match status" value="1"/>
</dbReference>
<comment type="caution">
    <text evidence="1">The sequence shown here is derived from an EMBL/GenBank/DDBJ whole genome shotgun (WGS) entry which is preliminary data.</text>
</comment>
<evidence type="ECO:0000313" key="2">
    <source>
        <dbReference type="Proteomes" id="UP000230340"/>
    </source>
</evidence>
<dbReference type="AlphaFoldDB" id="A0A2H0XEE7"/>
<reference evidence="2" key="1">
    <citation type="submission" date="2017-09" db="EMBL/GenBank/DDBJ databases">
        <title>Depth-based differentiation of microbial function through sediment-hosted aquifers and enrichment of novel symbionts in the deep terrestrial subsurface.</title>
        <authorList>
            <person name="Probst A.J."/>
            <person name="Ladd B."/>
            <person name="Jarett J.K."/>
            <person name="Geller-Mcgrath D.E."/>
            <person name="Sieber C.M.K."/>
            <person name="Emerson J.B."/>
            <person name="Anantharaman K."/>
            <person name="Thomas B.C."/>
            <person name="Malmstrom R."/>
            <person name="Stieglmeier M."/>
            <person name="Klingl A."/>
            <person name="Woyke T."/>
            <person name="Ryan C.M."/>
            <person name="Banfield J.F."/>
        </authorList>
    </citation>
    <scope>NUCLEOTIDE SEQUENCE [LARGE SCALE GENOMIC DNA]</scope>
</reference>
<evidence type="ECO:0008006" key="3">
    <source>
        <dbReference type="Google" id="ProtNLM"/>
    </source>
</evidence>
<dbReference type="InterPro" id="IPR050519">
    <property type="entry name" value="Glycosyltransf_28_UgtP"/>
</dbReference>
<name>A0A2H0XEE7_UNCKA</name>
<proteinExistence type="predicted"/>
<dbReference type="Proteomes" id="UP000230340">
    <property type="component" value="Unassembled WGS sequence"/>
</dbReference>
<accession>A0A2H0XEE7</accession>
<dbReference type="EMBL" id="PEYT01000004">
    <property type="protein sequence ID" value="PIS23293.1"/>
    <property type="molecule type" value="Genomic_DNA"/>
</dbReference>